<dbReference type="RefSeq" id="WP_376810821.1">
    <property type="nucleotide sequence ID" value="NZ_JBHTAC010000084.1"/>
</dbReference>
<dbReference type="PROSITE" id="PS51257">
    <property type="entry name" value="PROKAR_LIPOPROTEIN"/>
    <property type="match status" value="1"/>
</dbReference>
<feature type="signal peptide" evidence="2">
    <location>
        <begin position="1"/>
        <end position="22"/>
    </location>
</feature>
<evidence type="ECO:0008006" key="5">
    <source>
        <dbReference type="Google" id="ProtNLM"/>
    </source>
</evidence>
<evidence type="ECO:0000256" key="2">
    <source>
        <dbReference type="SAM" id="SignalP"/>
    </source>
</evidence>
<organism evidence="3 4">
    <name type="scientific">Catellatospora aurea</name>
    <dbReference type="NCBI Taxonomy" id="1337874"/>
    <lineage>
        <taxon>Bacteria</taxon>
        <taxon>Bacillati</taxon>
        <taxon>Actinomycetota</taxon>
        <taxon>Actinomycetes</taxon>
        <taxon>Micromonosporales</taxon>
        <taxon>Micromonosporaceae</taxon>
        <taxon>Catellatospora</taxon>
    </lineage>
</organism>
<reference evidence="4" key="1">
    <citation type="journal article" date="2019" name="Int. J. Syst. Evol. Microbiol.">
        <title>The Global Catalogue of Microorganisms (GCM) 10K type strain sequencing project: providing services to taxonomists for standard genome sequencing and annotation.</title>
        <authorList>
            <consortium name="The Broad Institute Genomics Platform"/>
            <consortium name="The Broad Institute Genome Sequencing Center for Infectious Disease"/>
            <person name="Wu L."/>
            <person name="Ma J."/>
        </authorList>
    </citation>
    <scope>NUCLEOTIDE SEQUENCE [LARGE SCALE GENOMIC DNA]</scope>
    <source>
        <strain evidence="4">CGMCC 1.9106</strain>
    </source>
</reference>
<evidence type="ECO:0000313" key="3">
    <source>
        <dbReference type="EMBL" id="MFC7248156.1"/>
    </source>
</evidence>
<name>A0ABW2H847_9ACTN</name>
<sequence>MQRTRVALAGLFAAALVGLGTACSDPAAPEVPTAQPQTTPSTGASVAPSPSKRESDYDKALRYTRCMNDQGVKIDDPVIGQRLQYAEPTKAGWGPIVLTEEFEKCKKHLPATWPVKADPKDVARDRPFAECLKKQGLEVTWAEPDADGMVHYPADPNDANRPEYRAAEAACRHTIDDPAGGGR</sequence>
<gene>
    <name evidence="3" type="ORF">ACFQO7_37335</name>
</gene>
<evidence type="ECO:0000313" key="4">
    <source>
        <dbReference type="Proteomes" id="UP001596392"/>
    </source>
</evidence>
<accession>A0ABW2H847</accession>
<evidence type="ECO:0000256" key="1">
    <source>
        <dbReference type="SAM" id="MobiDB-lite"/>
    </source>
</evidence>
<dbReference type="EMBL" id="JBHTAC010000084">
    <property type="protein sequence ID" value="MFC7248156.1"/>
    <property type="molecule type" value="Genomic_DNA"/>
</dbReference>
<protein>
    <recommendedName>
        <fullName evidence="5">Lipoprotein</fullName>
    </recommendedName>
</protein>
<dbReference type="Proteomes" id="UP001596392">
    <property type="component" value="Unassembled WGS sequence"/>
</dbReference>
<keyword evidence="4" id="KW-1185">Reference proteome</keyword>
<feature type="chain" id="PRO_5045221314" description="Lipoprotein" evidence="2">
    <location>
        <begin position="23"/>
        <end position="183"/>
    </location>
</feature>
<keyword evidence="2" id="KW-0732">Signal</keyword>
<feature type="compositionally biased region" description="Polar residues" evidence="1">
    <location>
        <begin position="34"/>
        <end position="44"/>
    </location>
</feature>
<proteinExistence type="predicted"/>
<comment type="caution">
    <text evidence="3">The sequence shown here is derived from an EMBL/GenBank/DDBJ whole genome shotgun (WGS) entry which is preliminary data.</text>
</comment>
<feature type="region of interest" description="Disordered" evidence="1">
    <location>
        <begin position="24"/>
        <end position="56"/>
    </location>
</feature>